<protein>
    <submittedName>
        <fullName evidence="7">Ribosomal protein S14p/S29e</fullName>
    </submittedName>
    <submittedName>
        <fullName evidence="6">Ribosomal protein S29</fullName>
    </submittedName>
</protein>
<comment type="cofactor">
    <cofactor evidence="1">
        <name>Zn(2+)</name>
        <dbReference type="ChEBI" id="CHEBI:29105"/>
    </cofactor>
</comment>
<dbReference type="PANTHER" id="PTHR12010:SF2">
    <property type="entry name" value="40S RIBOSOMAL PROTEIN S29"/>
    <property type="match status" value="1"/>
</dbReference>
<dbReference type="InterPro" id="IPR043140">
    <property type="entry name" value="Ribosomal_uS14_sf"/>
</dbReference>
<comment type="similarity">
    <text evidence="2">Belongs to the universal ribosomal protein uS14 family.</text>
</comment>
<dbReference type="Proteomes" id="UP001059546">
    <property type="component" value="Chromosome IV"/>
</dbReference>
<evidence type="ECO:0000256" key="1">
    <source>
        <dbReference type="ARBA" id="ARBA00001947"/>
    </source>
</evidence>
<accession>A0A9Q9C5I4</accession>
<dbReference type="GO" id="GO:0022627">
    <property type="term" value="C:cytosolic small ribosomal subunit"/>
    <property type="evidence" value="ECO:0007669"/>
    <property type="project" value="TreeGrafter"/>
</dbReference>
<dbReference type="GO" id="GO:0002181">
    <property type="term" value="P:cytoplasmic translation"/>
    <property type="evidence" value="ECO:0007669"/>
    <property type="project" value="TreeGrafter"/>
</dbReference>
<evidence type="ECO:0000313" key="6">
    <source>
        <dbReference type="EMBL" id="UTX42897.1"/>
    </source>
</evidence>
<dbReference type="GO" id="GO:0008270">
    <property type="term" value="F:zinc ion binding"/>
    <property type="evidence" value="ECO:0007669"/>
    <property type="project" value="InterPro"/>
</dbReference>
<evidence type="ECO:0000256" key="4">
    <source>
        <dbReference type="ARBA" id="ARBA00022980"/>
    </source>
</evidence>
<proteinExistence type="inferred from homology"/>
<dbReference type="PANTHER" id="PTHR12010">
    <property type="entry name" value="40S RIBOSOMAL PROTEIN S29"/>
    <property type="match status" value="1"/>
</dbReference>
<name>A0A9Q9C5I4_ENCHE</name>
<keyword evidence="9" id="KW-1185">Reference proteome</keyword>
<dbReference type="PROSITE" id="PS00527">
    <property type="entry name" value="RIBOSOMAL_S14"/>
    <property type="match status" value="1"/>
</dbReference>
<evidence type="ECO:0000256" key="5">
    <source>
        <dbReference type="ARBA" id="ARBA00023274"/>
    </source>
</evidence>
<evidence type="ECO:0000256" key="2">
    <source>
        <dbReference type="ARBA" id="ARBA00009083"/>
    </source>
</evidence>
<dbReference type="InterPro" id="IPR018271">
    <property type="entry name" value="Ribosomal_uS14_CS"/>
</dbReference>
<dbReference type="InterPro" id="IPR001209">
    <property type="entry name" value="Ribosomal_uS14"/>
</dbReference>
<dbReference type="OrthoDB" id="10252683at2759"/>
<dbReference type="AlphaFoldDB" id="A0A9Q9C5I4"/>
<dbReference type="InterPro" id="IPR039744">
    <property type="entry name" value="RIbosomal_uS14_euk_arc"/>
</dbReference>
<gene>
    <name evidence="6" type="ORF">GPU96_04g06250</name>
    <name evidence="7" type="ORF">PFJ87_04g00230</name>
</gene>
<dbReference type="EMBL" id="CP075150">
    <property type="protein sequence ID" value="UTX42897.1"/>
    <property type="molecule type" value="Genomic_DNA"/>
</dbReference>
<reference evidence="6" key="1">
    <citation type="submission" date="2021-05" db="EMBL/GenBank/DDBJ databases">
        <title>Encephalitozoon hellem ATCC 50604 Complete Genome.</title>
        <authorList>
            <person name="Mascarenhas dos Santos A.C."/>
            <person name="Julian A.T."/>
            <person name="Pombert J.-F."/>
        </authorList>
    </citation>
    <scope>NUCLEOTIDE SEQUENCE</scope>
    <source>
        <strain evidence="6">ATCC 50604</strain>
    </source>
</reference>
<evidence type="ECO:0000256" key="3">
    <source>
        <dbReference type="ARBA" id="ARBA00022833"/>
    </source>
</evidence>
<dbReference type="EMBL" id="CP119065">
    <property type="protein sequence ID" value="WEL38354.1"/>
    <property type="molecule type" value="Genomic_DNA"/>
</dbReference>
<dbReference type="Proteomes" id="UP001217963">
    <property type="component" value="Chromosome IV"/>
</dbReference>
<dbReference type="GO" id="GO:0003735">
    <property type="term" value="F:structural constituent of ribosome"/>
    <property type="evidence" value="ECO:0007669"/>
    <property type="project" value="InterPro"/>
</dbReference>
<evidence type="ECO:0000313" key="8">
    <source>
        <dbReference type="Proteomes" id="UP001059546"/>
    </source>
</evidence>
<evidence type="ECO:0000313" key="9">
    <source>
        <dbReference type="Proteomes" id="UP001217963"/>
    </source>
</evidence>
<keyword evidence="4 6" id="KW-0689">Ribosomal protein</keyword>
<keyword evidence="3" id="KW-0862">Zinc</keyword>
<dbReference type="Gene3D" id="4.10.830.10">
    <property type="entry name" value="30s Ribosomal Protein S14, Chain N"/>
    <property type="match status" value="1"/>
</dbReference>
<sequence length="66" mass="7757">MSFEVLFDIPVKKNERSGPHSHRMPFGKGSRSCVSCYTFRGIIRKLMMCRRCFREYAGDIGFKIYD</sequence>
<evidence type="ECO:0000313" key="7">
    <source>
        <dbReference type="EMBL" id="WEL38354.1"/>
    </source>
</evidence>
<organism evidence="6 8">
    <name type="scientific">Encephalitozoon hellem</name>
    <name type="common">Microsporidian parasite</name>
    <dbReference type="NCBI Taxonomy" id="27973"/>
    <lineage>
        <taxon>Eukaryota</taxon>
        <taxon>Fungi</taxon>
        <taxon>Fungi incertae sedis</taxon>
        <taxon>Microsporidia</taxon>
        <taxon>Unikaryonidae</taxon>
        <taxon>Encephalitozoon</taxon>
    </lineage>
</organism>
<keyword evidence="5" id="KW-0687">Ribonucleoprotein</keyword>
<dbReference type="Pfam" id="PF00253">
    <property type="entry name" value="Ribosomal_S14"/>
    <property type="match status" value="1"/>
</dbReference>
<reference evidence="7 9" key="2">
    <citation type="submission" date="2023-02" db="EMBL/GenBank/DDBJ databases">
        <title>Encephalitozoon hellem ATCC 50451 complete genome.</title>
        <authorList>
            <person name="Mascarenhas dos Santos A.C."/>
            <person name="Julian A.T."/>
            <person name="Pombert J.-F."/>
        </authorList>
    </citation>
    <scope>NUCLEOTIDE SEQUENCE [LARGE SCALE GENOMIC DNA]</scope>
    <source>
        <strain evidence="7 9">ATCC 50451</strain>
    </source>
</reference>